<dbReference type="Proteomes" id="UP000241137">
    <property type="component" value="Segment"/>
</dbReference>
<keyword evidence="2" id="KW-1133">Transmembrane helix</keyword>
<dbReference type="InterPro" id="IPR003609">
    <property type="entry name" value="Pan_app"/>
</dbReference>
<gene>
    <name evidence="4" type="ORF">CE11_00412</name>
</gene>
<evidence type="ECO:0000256" key="2">
    <source>
        <dbReference type="SAM" id="Phobius"/>
    </source>
</evidence>
<evidence type="ECO:0000313" key="4">
    <source>
        <dbReference type="EMBL" id="AFX92439.1"/>
    </source>
</evidence>
<feature type="domain" description="Apple" evidence="3">
    <location>
        <begin position="165"/>
        <end position="230"/>
    </location>
</feature>
<dbReference type="Pfam" id="PF00024">
    <property type="entry name" value="PAN_1"/>
    <property type="match status" value="2"/>
</dbReference>
<feature type="transmembrane region" description="Helical" evidence="2">
    <location>
        <begin position="6"/>
        <end position="28"/>
    </location>
</feature>
<organism evidence="4 5">
    <name type="scientific">Megavirus courdo11</name>
    <dbReference type="NCBI Taxonomy" id="1128140"/>
    <lineage>
        <taxon>Viruses</taxon>
        <taxon>Varidnaviria</taxon>
        <taxon>Bamfordvirae</taxon>
        <taxon>Nucleocytoviricota</taxon>
        <taxon>Megaviricetes</taxon>
        <taxon>Imitervirales</taxon>
        <taxon>Mimiviridae</taxon>
        <taxon>Megamimivirinae</taxon>
        <taxon>Megavirus</taxon>
        <taxon>Megavirus chilense</taxon>
    </lineage>
</organism>
<feature type="region of interest" description="Disordered" evidence="1">
    <location>
        <begin position="34"/>
        <end position="88"/>
    </location>
</feature>
<evidence type="ECO:0000313" key="5">
    <source>
        <dbReference type="Proteomes" id="UP000241137"/>
    </source>
</evidence>
<dbReference type="SUPFAM" id="SSF57414">
    <property type="entry name" value="Hairpin loop containing domain-like"/>
    <property type="match status" value="1"/>
</dbReference>
<feature type="compositionally biased region" description="Low complexity" evidence="1">
    <location>
        <begin position="46"/>
        <end position="62"/>
    </location>
</feature>
<proteinExistence type="predicted"/>
<feature type="domain" description="Apple" evidence="3">
    <location>
        <begin position="89"/>
        <end position="158"/>
    </location>
</feature>
<reference evidence="4 5" key="1">
    <citation type="journal article" date="2014" name="Virus Genes">
        <title>Complete genome sequence of Courdo11 virus, a member of the family Mimiviridae.</title>
        <authorList>
            <person name="Yoosuf N."/>
            <person name="Pagnier I."/>
            <person name="Fournous G."/>
            <person name="Robert C."/>
            <person name="La Scola B."/>
            <person name="Raoult D."/>
            <person name="Colson P."/>
        </authorList>
    </citation>
    <scope>NUCLEOTIDE SEQUENCE [LARGE SCALE GENOMIC DNA]</scope>
</reference>
<keyword evidence="2" id="KW-0812">Transmembrane</keyword>
<evidence type="ECO:0000259" key="3">
    <source>
        <dbReference type="PROSITE" id="PS50948"/>
    </source>
</evidence>
<dbReference type="EMBL" id="JX975216">
    <property type="protein sequence ID" value="AFX92439.1"/>
    <property type="molecule type" value="Genomic_DNA"/>
</dbReference>
<name>K7YGR5_9VIRU</name>
<protein>
    <submittedName>
        <fullName evidence="4">Putative pan domain-containing protein</fullName>
    </submittedName>
</protein>
<sequence>MSKIEIVLIILGIIIAIAFIILGVYFYVRSRGSQTTPITPTPSIPITPSTPFTPITPSTPTTPITPTPIPPTPTPPTPTPPTPTPTTTCSKYSILQNKNIPVTPLPESGTQSTEADCQKLCDNTPNCNFYGYETALQYCALSEGNPSTSIITGFSNKNIGTGSNCPAWGKINVDIPGFATSTLANKTNEECQQECETSNCDWYNYNSSNKNCTLSKANSFSGLNTGFRNR</sequence>
<dbReference type="Gene3D" id="3.50.4.10">
    <property type="entry name" value="Hepatocyte Growth Factor"/>
    <property type="match status" value="2"/>
</dbReference>
<feature type="compositionally biased region" description="Pro residues" evidence="1">
    <location>
        <begin position="63"/>
        <end position="84"/>
    </location>
</feature>
<evidence type="ECO:0000256" key="1">
    <source>
        <dbReference type="SAM" id="MobiDB-lite"/>
    </source>
</evidence>
<accession>K7YGR5</accession>
<keyword evidence="2" id="KW-0472">Membrane</keyword>
<dbReference type="PROSITE" id="PS50948">
    <property type="entry name" value="PAN"/>
    <property type="match status" value="2"/>
</dbReference>